<sequence length="71" mass="7840">MDLQGLKKQLASINEAISNIESGAQEYRLSSDTMVRRGDLATLYKERRRLMADIAMVENGGGAFVAAYMRG</sequence>
<reference evidence="1" key="1">
    <citation type="submission" date="2019-11" db="EMBL/GenBank/DDBJ databases">
        <authorList>
            <person name="Feng L."/>
        </authorList>
    </citation>
    <scope>NUCLEOTIDE SEQUENCE</scope>
    <source>
        <strain evidence="1">VrattiLFYP33</strain>
    </source>
</reference>
<dbReference type="EMBL" id="CACRUX010000101">
    <property type="protein sequence ID" value="VYU52507.1"/>
    <property type="molecule type" value="Genomic_DNA"/>
</dbReference>
<dbReference type="RefSeq" id="WP_021842593.1">
    <property type="nucleotide sequence ID" value="NZ_CACRUX010000101.1"/>
</dbReference>
<accession>A0A6N3FJD4</accession>
<gene>
    <name evidence="1" type="ORF">VRLFYP33_02364</name>
</gene>
<evidence type="ECO:0000313" key="1">
    <source>
        <dbReference type="EMBL" id="VYU52507.1"/>
    </source>
</evidence>
<proteinExistence type="predicted"/>
<name>A0A6N3FJD4_9FIRM</name>
<organism evidence="1">
    <name type="scientific">Veillonella ratti</name>
    <dbReference type="NCBI Taxonomy" id="103892"/>
    <lineage>
        <taxon>Bacteria</taxon>
        <taxon>Bacillati</taxon>
        <taxon>Bacillota</taxon>
        <taxon>Negativicutes</taxon>
        <taxon>Veillonellales</taxon>
        <taxon>Veillonellaceae</taxon>
        <taxon>Veillonella</taxon>
    </lineage>
</organism>
<protein>
    <submittedName>
        <fullName evidence="1">Uncharacterized protein</fullName>
    </submittedName>
</protein>
<dbReference type="AlphaFoldDB" id="A0A6N3FJD4"/>